<organism evidence="1">
    <name type="scientific">Rhizobium meliloti</name>
    <name type="common">Ensifer meliloti</name>
    <name type="synonym">Sinorhizobium meliloti</name>
    <dbReference type="NCBI Taxonomy" id="382"/>
    <lineage>
        <taxon>Bacteria</taxon>
        <taxon>Pseudomonadati</taxon>
        <taxon>Pseudomonadota</taxon>
        <taxon>Alphaproteobacteria</taxon>
        <taxon>Hyphomicrobiales</taxon>
        <taxon>Rhizobiaceae</taxon>
        <taxon>Sinorhizobium/Ensifer group</taxon>
        <taxon>Sinorhizobium</taxon>
    </lineage>
</organism>
<dbReference type="RefSeq" id="WP_017277265.1">
    <property type="nucleotide sequence ID" value="NZ_CP136294.1"/>
</dbReference>
<protein>
    <submittedName>
        <fullName evidence="1">Uncharacterized protein</fullName>
    </submittedName>
</protein>
<dbReference type="EMBL" id="WISP01000172">
    <property type="protein sequence ID" value="MQW06625.1"/>
    <property type="molecule type" value="Genomic_DNA"/>
</dbReference>
<gene>
    <name evidence="1" type="ORF">GHK45_23725</name>
</gene>
<proteinExistence type="predicted"/>
<comment type="caution">
    <text evidence="1">The sequence shown here is derived from an EMBL/GenBank/DDBJ whole genome shotgun (WGS) entry which is preliminary data.</text>
</comment>
<reference evidence="1" key="1">
    <citation type="journal article" date="2013" name="Genome Biol.">
        <title>Comparative genomics of the core and accessory genomes of 48 Sinorhizobium strains comprising five genospecies.</title>
        <authorList>
            <person name="Sugawara M."/>
            <person name="Epstein B."/>
            <person name="Badgley B.D."/>
            <person name="Unno T."/>
            <person name="Xu L."/>
            <person name="Reese J."/>
            <person name="Gyaneshwar P."/>
            <person name="Denny R."/>
            <person name="Mudge J."/>
            <person name="Bharti A.K."/>
            <person name="Farmer A.D."/>
            <person name="May G.D."/>
            <person name="Woodward J.E."/>
            <person name="Medigue C."/>
            <person name="Vallenet D."/>
            <person name="Lajus A."/>
            <person name="Rouy Z."/>
            <person name="Martinez-Vaz B."/>
            <person name="Tiffin P."/>
            <person name="Young N.D."/>
            <person name="Sadowsky M.J."/>
        </authorList>
    </citation>
    <scope>NUCLEOTIDE SEQUENCE</scope>
    <source>
        <strain evidence="1">M30</strain>
    </source>
</reference>
<sequence length="69" mass="7946">MRDLFDNKASIMSTITDGMKMKAQMIKKGLTAARVRCPQCDGFLHARLAGRKNHLRFWCDGPCKRQMME</sequence>
<name>A0A6A7ZV94_RHIML</name>
<accession>A0A6A7ZV94</accession>
<dbReference type="AlphaFoldDB" id="A0A6A7ZV94"/>
<evidence type="ECO:0000313" key="1">
    <source>
        <dbReference type="EMBL" id="MQW06625.1"/>
    </source>
</evidence>